<keyword evidence="1" id="KW-1133">Transmembrane helix</keyword>
<protein>
    <submittedName>
        <fullName evidence="2">Uncharacterized protein</fullName>
    </submittedName>
</protein>
<evidence type="ECO:0000256" key="1">
    <source>
        <dbReference type="SAM" id="Phobius"/>
    </source>
</evidence>
<evidence type="ECO:0000313" key="3">
    <source>
        <dbReference type="Proteomes" id="UP000253209"/>
    </source>
</evidence>
<accession>A0A367GUE6</accession>
<keyword evidence="3" id="KW-1185">Reference proteome</keyword>
<evidence type="ECO:0000313" key="2">
    <source>
        <dbReference type="EMBL" id="RCH56828.1"/>
    </source>
</evidence>
<dbReference type="AlphaFoldDB" id="A0A367GUE6"/>
<proteinExistence type="predicted"/>
<organism evidence="2 3">
    <name type="scientific">Mucilaginibacter hurinus</name>
    <dbReference type="NCBI Taxonomy" id="2201324"/>
    <lineage>
        <taxon>Bacteria</taxon>
        <taxon>Pseudomonadati</taxon>
        <taxon>Bacteroidota</taxon>
        <taxon>Sphingobacteriia</taxon>
        <taxon>Sphingobacteriales</taxon>
        <taxon>Sphingobacteriaceae</taxon>
        <taxon>Mucilaginibacter</taxon>
    </lineage>
</organism>
<comment type="caution">
    <text evidence="2">The sequence shown here is derived from an EMBL/GenBank/DDBJ whole genome shotgun (WGS) entry which is preliminary data.</text>
</comment>
<sequence length="199" mass="22270">MGLPEKPNVMLQQISWAAYAATIFFTAVIYYGYVMLTYYRSELTGTFRRLTGKAPLKQQTGGDLLLPELSVLGATRQDGVDHIAHDELLFEPENEETAAGSTVLPIGNVARSALSDTLAEMIGETKMLIRVINESGESQENFELLFRLIIQKYPELTNTPYEDQVNHFLLGEGAEQLPFTLSLSQLKTYWSTEKELQSA</sequence>
<name>A0A367GUE6_9SPHI</name>
<gene>
    <name evidence="2" type="ORF">DJ568_02945</name>
</gene>
<reference evidence="2 3" key="1">
    <citation type="submission" date="2018-05" db="EMBL/GenBank/DDBJ databases">
        <title>Mucilaginibacter hurinus sp. nov., isolated from briquette warehouse soil.</title>
        <authorList>
            <person name="Choi L."/>
        </authorList>
    </citation>
    <scope>NUCLEOTIDE SEQUENCE [LARGE SCALE GENOMIC DNA]</scope>
    <source>
        <strain evidence="2 3">ZR32</strain>
    </source>
</reference>
<feature type="transmembrane region" description="Helical" evidence="1">
    <location>
        <begin position="16"/>
        <end position="39"/>
    </location>
</feature>
<keyword evidence="1" id="KW-0812">Transmembrane</keyword>
<dbReference type="EMBL" id="QGDC01000001">
    <property type="protein sequence ID" value="RCH56828.1"/>
    <property type="molecule type" value="Genomic_DNA"/>
</dbReference>
<dbReference type="Proteomes" id="UP000253209">
    <property type="component" value="Unassembled WGS sequence"/>
</dbReference>
<keyword evidence="1" id="KW-0472">Membrane</keyword>